<dbReference type="InterPro" id="IPR000397">
    <property type="entry name" value="Heat_shock_Hsp33"/>
</dbReference>
<dbReference type="CDD" id="cd00498">
    <property type="entry name" value="Hsp33"/>
    <property type="match status" value="1"/>
</dbReference>
<keyword evidence="2 6" id="KW-0862">Zinc</keyword>
<dbReference type="Pfam" id="PF01430">
    <property type="entry name" value="HSP33"/>
    <property type="match status" value="1"/>
</dbReference>
<comment type="subcellular location">
    <subcellularLocation>
        <location evidence="6">Cytoplasm</location>
    </subcellularLocation>
</comment>
<keyword evidence="3 6" id="KW-1015">Disulfide bond</keyword>
<organism evidence="7">
    <name type="scientific">Peptoniphilus harei</name>
    <dbReference type="NCBI Taxonomy" id="54005"/>
    <lineage>
        <taxon>Bacteria</taxon>
        <taxon>Bacillati</taxon>
        <taxon>Bacillota</taxon>
        <taxon>Tissierellia</taxon>
        <taxon>Tissierellales</taxon>
        <taxon>Peptoniphilaceae</taxon>
        <taxon>Peptoniphilus</taxon>
    </lineage>
</organism>
<reference evidence="7 8" key="1">
    <citation type="submission" date="2016-01" db="EMBL/GenBank/DDBJ databases">
        <authorList>
            <person name="Oliw E.H."/>
        </authorList>
    </citation>
    <scope>NUCLEOTIDE SEQUENCE [LARGE SCALE GENOMIC DNA]</scope>
    <source>
        <strain evidence="7 8">CMW7756A</strain>
    </source>
</reference>
<keyword evidence="4 6" id="KW-0143">Chaperone</keyword>
<accession>A0A133PSB0</accession>
<dbReference type="EMBL" id="LRQE01000004">
    <property type="protein sequence ID" value="KXA31695.1"/>
    <property type="molecule type" value="Genomic_DNA"/>
</dbReference>
<dbReference type="GO" id="GO:0051082">
    <property type="term" value="F:unfolded protein binding"/>
    <property type="evidence" value="ECO:0007669"/>
    <property type="project" value="UniProtKB-UniRule"/>
</dbReference>
<comment type="function">
    <text evidence="6">Redox regulated molecular chaperone. Protects both thermally unfolding and oxidatively damaged proteins from irreversible aggregation. Plays an important role in the bacterial defense system toward oxidative stress.</text>
</comment>
<evidence type="ECO:0000256" key="1">
    <source>
        <dbReference type="ARBA" id="ARBA00022490"/>
    </source>
</evidence>
<feature type="disulfide bond" description="Redox-active" evidence="6">
    <location>
        <begin position="237"/>
        <end position="239"/>
    </location>
</feature>
<dbReference type="InterPro" id="IPR016153">
    <property type="entry name" value="Heat_shock_Hsp33_N"/>
</dbReference>
<dbReference type="Gene3D" id="3.55.30.10">
    <property type="entry name" value="Hsp33 domain"/>
    <property type="match status" value="1"/>
</dbReference>
<feature type="disulfide bond" description="Redox-active" evidence="6">
    <location>
        <begin position="270"/>
        <end position="273"/>
    </location>
</feature>
<evidence type="ECO:0000256" key="5">
    <source>
        <dbReference type="ARBA" id="ARBA00023284"/>
    </source>
</evidence>
<dbReference type="GO" id="GO:0044183">
    <property type="term" value="F:protein folding chaperone"/>
    <property type="evidence" value="ECO:0007669"/>
    <property type="project" value="TreeGrafter"/>
</dbReference>
<gene>
    <name evidence="6" type="primary">hslO</name>
    <name evidence="7" type="ORF">HMPREF3229_00224</name>
</gene>
<evidence type="ECO:0000313" key="7">
    <source>
        <dbReference type="EMBL" id="KXA31695.1"/>
    </source>
</evidence>
<comment type="PTM">
    <text evidence="6">Under oxidizing conditions two disulfide bonds are formed involving the reactive cysteines. Under reducing conditions zinc is bound to the reactive cysteines and the protein is inactive.</text>
</comment>
<keyword evidence="1 6" id="KW-0963">Cytoplasm</keyword>
<dbReference type="Gene3D" id="3.90.1280.10">
    <property type="entry name" value="HSP33 redox switch-like"/>
    <property type="match status" value="1"/>
</dbReference>
<sequence>MGYILRAIDETETIKISASITTDVVEEAAKIHNLSKTTAAALGRVLTATAIIGSWQKNEKDSITLSINGNGPAGPIVATCKNDGYVKGYVARPGADLPIRESDGKIDVAGAVGQGTLTVTMDVGMKKPYTGTVNLTSGEIAEDLAVYFLQSDQIPSAVGLGVLVDVDYSIKAAGGFIVQLMPDCREEEIAKLEENLKKLKNVTSVIDEYHDAEKLIEILMEGMNYKVLEKRDIEYKCNCSREKVEDAIVSVGPKEIREILEEDKKAEVNCYFCNSVYNFDEKDLERMLKKAEDINKNREIIIQDNF</sequence>
<proteinExistence type="inferred from homology"/>
<comment type="caution">
    <text evidence="7">The sequence shown here is derived from an EMBL/GenBank/DDBJ whole genome shotgun (WGS) entry which is preliminary data.</text>
</comment>
<dbReference type="PANTHER" id="PTHR30111:SF1">
    <property type="entry name" value="33 KDA CHAPERONIN"/>
    <property type="match status" value="1"/>
</dbReference>
<dbReference type="PATRIC" id="fig|54005.3.peg.221"/>
<name>A0A133PSB0_9FIRM</name>
<dbReference type="Proteomes" id="UP000070174">
    <property type="component" value="Unassembled WGS sequence"/>
</dbReference>
<dbReference type="AlphaFoldDB" id="A0A133PSB0"/>
<evidence type="ECO:0000256" key="2">
    <source>
        <dbReference type="ARBA" id="ARBA00022833"/>
    </source>
</evidence>
<dbReference type="GO" id="GO:0005737">
    <property type="term" value="C:cytoplasm"/>
    <property type="evidence" value="ECO:0007669"/>
    <property type="project" value="UniProtKB-SubCell"/>
</dbReference>
<comment type="similarity">
    <text evidence="6">Belongs to the HSP33 family.</text>
</comment>
<keyword evidence="5 6" id="KW-0676">Redox-active center</keyword>
<evidence type="ECO:0000256" key="4">
    <source>
        <dbReference type="ARBA" id="ARBA00023186"/>
    </source>
</evidence>
<dbReference type="InterPro" id="IPR016154">
    <property type="entry name" value="Heat_shock_Hsp33_C"/>
</dbReference>
<dbReference type="SUPFAM" id="SSF64397">
    <property type="entry name" value="Hsp33 domain"/>
    <property type="match status" value="1"/>
</dbReference>
<evidence type="ECO:0000256" key="6">
    <source>
        <dbReference type="HAMAP-Rule" id="MF_00117"/>
    </source>
</evidence>
<dbReference type="PANTHER" id="PTHR30111">
    <property type="entry name" value="33 KDA CHAPERONIN"/>
    <property type="match status" value="1"/>
</dbReference>
<evidence type="ECO:0000313" key="8">
    <source>
        <dbReference type="Proteomes" id="UP000070174"/>
    </source>
</evidence>
<dbReference type="GO" id="GO:0042026">
    <property type="term" value="P:protein refolding"/>
    <property type="evidence" value="ECO:0007669"/>
    <property type="project" value="TreeGrafter"/>
</dbReference>
<dbReference type="SUPFAM" id="SSF118352">
    <property type="entry name" value="HSP33 redox switch-like"/>
    <property type="match status" value="1"/>
</dbReference>
<dbReference type="RefSeq" id="WP_060799563.1">
    <property type="nucleotide sequence ID" value="NZ_KQ957086.1"/>
</dbReference>
<dbReference type="PIRSF" id="PIRSF005261">
    <property type="entry name" value="Heat_shock_Hsp33"/>
    <property type="match status" value="1"/>
</dbReference>
<protein>
    <recommendedName>
        <fullName evidence="6">33 kDa chaperonin</fullName>
    </recommendedName>
    <alternativeName>
        <fullName evidence="6">Heat shock protein 33 homolog</fullName>
        <shortName evidence="6">HSP33</shortName>
    </alternativeName>
</protein>
<evidence type="ECO:0000256" key="3">
    <source>
        <dbReference type="ARBA" id="ARBA00023157"/>
    </source>
</evidence>
<dbReference type="NCBIfam" id="NF001033">
    <property type="entry name" value="PRK00114.1"/>
    <property type="match status" value="1"/>
</dbReference>
<dbReference type="HAMAP" id="MF_00117">
    <property type="entry name" value="HslO"/>
    <property type="match status" value="1"/>
</dbReference>